<gene>
    <name evidence="13" type="ORF">HNQ52_000904</name>
</gene>
<keyword evidence="7 11" id="KW-0016">Alginate biosynthesis</keyword>
<evidence type="ECO:0000313" key="13">
    <source>
        <dbReference type="EMBL" id="MBB5207388.1"/>
    </source>
</evidence>
<comment type="similarity">
    <text evidence="3 11">Belongs to the membrane-bound acyltransferase family.</text>
</comment>
<comment type="subcellular location">
    <subcellularLocation>
        <location evidence="11">Cell inner membrane</location>
    </subcellularLocation>
    <subcellularLocation>
        <location evidence="1">Cell membrane</location>
        <topology evidence="1">Multi-pass membrane protein</topology>
    </subcellularLocation>
</comment>
<keyword evidence="6 11" id="KW-0812">Transmembrane</keyword>
<evidence type="ECO:0000256" key="5">
    <source>
        <dbReference type="ARBA" id="ARBA00022679"/>
    </source>
</evidence>
<name>A0A7W8D3Q4_9GAMM</name>
<feature type="transmembrane region" description="Helical" evidence="12">
    <location>
        <begin position="34"/>
        <end position="57"/>
    </location>
</feature>
<keyword evidence="14" id="KW-1185">Reference proteome</keyword>
<dbReference type="InterPro" id="IPR024194">
    <property type="entry name" value="Ac/AlaTfrase_AlgI/DltB"/>
</dbReference>
<dbReference type="Pfam" id="PF03062">
    <property type="entry name" value="MBOAT"/>
    <property type="match status" value="1"/>
</dbReference>
<feature type="transmembrane region" description="Helical" evidence="12">
    <location>
        <begin position="77"/>
        <end position="98"/>
    </location>
</feature>
<accession>A0A7W8D3Q4</accession>
<evidence type="ECO:0000256" key="3">
    <source>
        <dbReference type="ARBA" id="ARBA00010323"/>
    </source>
</evidence>
<keyword evidence="9 11" id="KW-0472">Membrane</keyword>
<dbReference type="GO" id="GO:0005886">
    <property type="term" value="C:plasma membrane"/>
    <property type="evidence" value="ECO:0007669"/>
    <property type="project" value="UniProtKB-SubCell"/>
</dbReference>
<keyword evidence="8 12" id="KW-1133">Transmembrane helix</keyword>
<evidence type="ECO:0000256" key="4">
    <source>
        <dbReference type="ARBA" id="ARBA00022475"/>
    </source>
</evidence>
<evidence type="ECO:0000256" key="9">
    <source>
        <dbReference type="ARBA" id="ARBA00023136"/>
    </source>
</evidence>
<evidence type="ECO:0000256" key="11">
    <source>
        <dbReference type="PIRNR" id="PIRNR016636"/>
    </source>
</evidence>
<feature type="transmembrane region" description="Helical" evidence="12">
    <location>
        <begin position="153"/>
        <end position="172"/>
    </location>
</feature>
<comment type="pathway">
    <text evidence="2 11">Glycan biosynthesis; alginate biosynthesis.</text>
</comment>
<dbReference type="GO" id="GO:0042121">
    <property type="term" value="P:alginic acid biosynthetic process"/>
    <property type="evidence" value="ECO:0007669"/>
    <property type="project" value="UniProtKB-UniRule"/>
</dbReference>
<dbReference type="RefSeq" id="WP_183959898.1">
    <property type="nucleotide sequence ID" value="NZ_JACHHP010000001.1"/>
</dbReference>
<evidence type="ECO:0000256" key="6">
    <source>
        <dbReference type="ARBA" id="ARBA00022692"/>
    </source>
</evidence>
<keyword evidence="5 11" id="KW-0808">Transferase</keyword>
<dbReference type="InterPro" id="IPR051085">
    <property type="entry name" value="MB_O-acyltransferase"/>
</dbReference>
<dbReference type="PIRSF" id="PIRSF016636">
    <property type="entry name" value="AlgI_DltB"/>
    <property type="match status" value="1"/>
</dbReference>
<proteinExistence type="inferred from homology"/>
<dbReference type="InterPro" id="IPR004299">
    <property type="entry name" value="MBOAT_fam"/>
</dbReference>
<feature type="transmembrane region" description="Helical" evidence="12">
    <location>
        <begin position="184"/>
        <end position="202"/>
    </location>
</feature>
<keyword evidence="11" id="KW-0997">Cell inner membrane</keyword>
<comment type="caution">
    <text evidence="13">The sequence shown here is derived from an EMBL/GenBank/DDBJ whole genome shotgun (WGS) entry which is preliminary data.</text>
</comment>
<keyword evidence="10 11" id="KW-0012">Acyltransferase</keyword>
<evidence type="ECO:0000256" key="10">
    <source>
        <dbReference type="ARBA" id="ARBA00023315"/>
    </source>
</evidence>
<dbReference type="PIRSF" id="PIRSF500217">
    <property type="entry name" value="AlgI"/>
    <property type="match status" value="1"/>
</dbReference>
<keyword evidence="4 11" id="KW-1003">Cell membrane</keyword>
<evidence type="ECO:0000256" key="12">
    <source>
        <dbReference type="SAM" id="Phobius"/>
    </source>
</evidence>
<reference evidence="13 14" key="1">
    <citation type="submission" date="2020-08" db="EMBL/GenBank/DDBJ databases">
        <title>Genomic Encyclopedia of Type Strains, Phase IV (KMG-IV): sequencing the most valuable type-strain genomes for metagenomic binning, comparative biology and taxonomic classification.</title>
        <authorList>
            <person name="Goeker M."/>
        </authorList>
    </citation>
    <scope>NUCLEOTIDE SEQUENCE [LARGE SCALE GENOMIC DNA]</scope>
    <source>
        <strain evidence="13 14">DSM 24163</strain>
    </source>
</reference>
<organism evidence="13 14">
    <name type="scientific">Chiayiivirga flava</name>
    <dbReference type="NCBI Taxonomy" id="659595"/>
    <lineage>
        <taxon>Bacteria</taxon>
        <taxon>Pseudomonadati</taxon>
        <taxon>Pseudomonadota</taxon>
        <taxon>Gammaproteobacteria</taxon>
        <taxon>Lysobacterales</taxon>
        <taxon>Lysobacteraceae</taxon>
        <taxon>Chiayiivirga</taxon>
    </lineage>
</organism>
<evidence type="ECO:0000313" key="14">
    <source>
        <dbReference type="Proteomes" id="UP000521199"/>
    </source>
</evidence>
<dbReference type="EC" id="2.3.1.-" evidence="11"/>
<sequence length="468" mass="51298">MQFDSLAFVLFFVLVLAGAALLRGWNARKNLLLVASYLFYAAWNPAFVLLLAGSSTFDWWLARRIGACDATRARKRWLLLSLSTNLGVLALFKYGGFLQHNIAAAFGGLGLAVDAPDWSLVLPVGISFYTFQSLSYTIDVYRRQVEPTRSLRDFCLFVAFFPQLVAGPIVRYADFERQLQVPRAPAWAGIAPGLALLVWGLFEKIVLADGLFAPVADAAFGAAAPRDAGTAWAGILAFSGQIFCDFAGYSCCAIGAARCLGFHLPVNFRQPYAALGFSDFWRRWHISLSTWLRDYLYVALGGNRGGRWRTYRNLLLTMLLGGLWHGAGWQYVAWGGLHGLYLALERAARDRFGFEPTALRVLRVPYLLLTLVVVVLTWIPFRAPDLGYALDYAGALFGGGAAALSVDQQFAITGFAALVATHCLSRNRGIEDTVARLPAPALAAALALLLVAIVLSPGETHAFIYFQF</sequence>
<dbReference type="AlphaFoldDB" id="A0A7W8D3Q4"/>
<evidence type="ECO:0000256" key="2">
    <source>
        <dbReference type="ARBA" id="ARBA00005182"/>
    </source>
</evidence>
<dbReference type="EMBL" id="JACHHP010000001">
    <property type="protein sequence ID" value="MBB5207388.1"/>
    <property type="molecule type" value="Genomic_DNA"/>
</dbReference>
<evidence type="ECO:0000256" key="8">
    <source>
        <dbReference type="ARBA" id="ARBA00022989"/>
    </source>
</evidence>
<dbReference type="Proteomes" id="UP000521199">
    <property type="component" value="Unassembled WGS sequence"/>
</dbReference>
<feature type="transmembrane region" description="Helical" evidence="12">
    <location>
        <begin position="118"/>
        <end position="141"/>
    </location>
</feature>
<dbReference type="PANTHER" id="PTHR13285:SF23">
    <property type="entry name" value="TEICHOIC ACID D-ALANYLTRANSFERASE"/>
    <property type="match status" value="1"/>
</dbReference>
<evidence type="ECO:0000256" key="1">
    <source>
        <dbReference type="ARBA" id="ARBA00004651"/>
    </source>
</evidence>
<dbReference type="GO" id="GO:0016746">
    <property type="term" value="F:acyltransferase activity"/>
    <property type="evidence" value="ECO:0007669"/>
    <property type="project" value="UniProtKB-KW"/>
</dbReference>
<protein>
    <recommendedName>
        <fullName evidence="11">Probable alginate O-acetylase</fullName>
        <ecNumber evidence="11">2.3.1.-</ecNumber>
    </recommendedName>
</protein>
<evidence type="ECO:0000256" key="7">
    <source>
        <dbReference type="ARBA" id="ARBA00022841"/>
    </source>
</evidence>
<dbReference type="UniPathway" id="UPA00286"/>
<feature type="transmembrane region" description="Helical" evidence="12">
    <location>
        <begin position="357"/>
        <end position="379"/>
    </location>
</feature>
<feature type="transmembrane region" description="Helical" evidence="12">
    <location>
        <begin position="437"/>
        <end position="456"/>
    </location>
</feature>
<dbReference type="PANTHER" id="PTHR13285">
    <property type="entry name" value="ACYLTRANSFERASE"/>
    <property type="match status" value="1"/>
</dbReference>
<dbReference type="InterPro" id="IPR028362">
    <property type="entry name" value="AlgI"/>
</dbReference>